<gene>
    <name evidence="1" type="ORF">IC235_20430</name>
</gene>
<dbReference type="EMBL" id="JACXAD010000032">
    <property type="protein sequence ID" value="MBD2770260.1"/>
    <property type="molecule type" value="Genomic_DNA"/>
</dbReference>
<comment type="caution">
    <text evidence="1">The sequence shown here is derived from an EMBL/GenBank/DDBJ whole genome shotgun (WGS) entry which is preliminary data.</text>
</comment>
<evidence type="ECO:0000313" key="1">
    <source>
        <dbReference type="EMBL" id="MBD2770260.1"/>
    </source>
</evidence>
<dbReference type="Proteomes" id="UP000612233">
    <property type="component" value="Unassembled WGS sequence"/>
</dbReference>
<dbReference type="AlphaFoldDB" id="A0A927GL87"/>
<name>A0A927GL87_9BACT</name>
<sequence>MALKDFDQLVTEINTAVHPNGPQGKTTALSLGTVLKSLAKELTTLPQETALAATHKADLDASGRVPASQLPSFVDDVVEAASVATLPSVGEAGKIYVVLDTNRVYRWSGTQYVAVAAGDGVQSVGGLTGVVTLAQLGLNLVDNTRDLAKPLSEATLAALAGKADTNDPRLLSIQAVVNCLAVRISTNATRTRTYYTGVGSAAAENADDGLVRALAAALPGETVQVTTPIVMPYANIYNAVLRMQPGTILDLGGFDVTTVQRQDGVGFGAGSYTVYGRNATIYSTGAGSAGFTWPDGSAPTIRTYEVHLVNTGTASAILMRSGNLFHRGSVVVNSDTTGAIGVNLYSQAARYELVGDITVSKACWGMALVEGCEGLMRGGRFVMTTPTACLATLYNGGKLELMQCVVDVTAGPTTSGARLQSATATLVLTDVTVLGGSVVANSTTGRVVLRGSTVLPAAYGADYLRGLGLTVVDERPATGVAHRSGTVLTFEQNAEYDPISTGTFSVDDSTKRIGTVVTAYLTPTATAPTLSAPRFQSKDSFVAGKNLMYHFKVGANGSIQYTITVLD</sequence>
<evidence type="ECO:0000313" key="2">
    <source>
        <dbReference type="Proteomes" id="UP000612233"/>
    </source>
</evidence>
<accession>A0A927GL87</accession>
<reference evidence="1" key="1">
    <citation type="submission" date="2020-09" db="EMBL/GenBank/DDBJ databases">
        <authorList>
            <person name="Kim M.K."/>
        </authorList>
    </citation>
    <scope>NUCLEOTIDE SEQUENCE</scope>
    <source>
        <strain evidence="1">BT664</strain>
    </source>
</reference>
<organism evidence="1 2">
    <name type="scientific">Hymenobacter montanus</name>
    <dbReference type="NCBI Taxonomy" id="2771359"/>
    <lineage>
        <taxon>Bacteria</taxon>
        <taxon>Pseudomonadati</taxon>
        <taxon>Bacteroidota</taxon>
        <taxon>Cytophagia</taxon>
        <taxon>Cytophagales</taxon>
        <taxon>Hymenobacteraceae</taxon>
        <taxon>Hymenobacter</taxon>
    </lineage>
</organism>
<protein>
    <submittedName>
        <fullName evidence="1">Uncharacterized protein</fullName>
    </submittedName>
</protein>
<dbReference type="RefSeq" id="WP_191007070.1">
    <property type="nucleotide sequence ID" value="NZ_JACXAD010000032.1"/>
</dbReference>
<proteinExistence type="predicted"/>
<keyword evidence="2" id="KW-1185">Reference proteome</keyword>